<dbReference type="PROSITE" id="PS51186">
    <property type="entry name" value="GNAT"/>
    <property type="match status" value="1"/>
</dbReference>
<name>A0ABP3D0Y7_9GAMM</name>
<dbReference type="InterPro" id="IPR000182">
    <property type="entry name" value="GNAT_dom"/>
</dbReference>
<dbReference type="Gene3D" id="3.40.630.30">
    <property type="match status" value="1"/>
</dbReference>
<dbReference type="NCBIfam" id="TIGR02406">
    <property type="entry name" value="ectoine_EctA"/>
    <property type="match status" value="1"/>
</dbReference>
<proteinExistence type="inferred from homology"/>
<evidence type="ECO:0000256" key="8">
    <source>
        <dbReference type="RuleBase" id="RU365045"/>
    </source>
</evidence>
<dbReference type="EMBL" id="BAAADG010000003">
    <property type="protein sequence ID" value="GAA0220475.1"/>
    <property type="molecule type" value="Genomic_DNA"/>
</dbReference>
<comment type="similarity">
    <text evidence="2 8">Belongs to the acetyltransferase family. EctA subfamily.</text>
</comment>
<dbReference type="Pfam" id="PF00583">
    <property type="entry name" value="Acetyltransf_1"/>
    <property type="match status" value="1"/>
</dbReference>
<dbReference type="InterPro" id="IPR016181">
    <property type="entry name" value="Acyl_CoA_acyltransferase"/>
</dbReference>
<dbReference type="Proteomes" id="UP001501476">
    <property type="component" value="Unassembled WGS sequence"/>
</dbReference>
<evidence type="ECO:0000256" key="2">
    <source>
        <dbReference type="ARBA" id="ARBA00010712"/>
    </source>
</evidence>
<evidence type="ECO:0000256" key="6">
    <source>
        <dbReference type="ARBA" id="ARBA00023315"/>
    </source>
</evidence>
<protein>
    <recommendedName>
        <fullName evidence="4 8">L-2,4-diaminobutyric acid acetyltransferase</fullName>
        <shortName evidence="8">DABA acetyltransferase</shortName>
        <ecNumber evidence="3 8">2.3.1.178</ecNumber>
    </recommendedName>
</protein>
<evidence type="ECO:0000259" key="9">
    <source>
        <dbReference type="PROSITE" id="PS51186"/>
    </source>
</evidence>
<reference evidence="11" key="1">
    <citation type="journal article" date="2019" name="Int. J. Syst. Evol. Microbiol.">
        <title>The Global Catalogue of Microorganisms (GCM) 10K type strain sequencing project: providing services to taxonomists for standard genome sequencing and annotation.</title>
        <authorList>
            <consortium name="The Broad Institute Genomics Platform"/>
            <consortium name="The Broad Institute Genome Sequencing Center for Infectious Disease"/>
            <person name="Wu L."/>
            <person name="Ma J."/>
        </authorList>
    </citation>
    <scope>NUCLEOTIDE SEQUENCE [LARGE SCALE GENOMIC DNA]</scope>
    <source>
        <strain evidence="11">JCM 6886</strain>
    </source>
</reference>
<keyword evidence="6 8" id="KW-0012">Acyltransferase</keyword>
<keyword evidence="11" id="KW-1185">Reference proteome</keyword>
<organism evidence="10 11">
    <name type="scientific">Methylophaga marina</name>
    <dbReference type="NCBI Taxonomy" id="45495"/>
    <lineage>
        <taxon>Bacteria</taxon>
        <taxon>Pseudomonadati</taxon>
        <taxon>Pseudomonadota</taxon>
        <taxon>Gammaproteobacteria</taxon>
        <taxon>Thiotrichales</taxon>
        <taxon>Piscirickettsiaceae</taxon>
        <taxon>Methylophaga</taxon>
    </lineage>
</organism>
<dbReference type="SUPFAM" id="SSF55729">
    <property type="entry name" value="Acyl-CoA N-acyltransferases (Nat)"/>
    <property type="match status" value="1"/>
</dbReference>
<dbReference type="RefSeq" id="WP_286305077.1">
    <property type="nucleotide sequence ID" value="NZ_AP027741.1"/>
</dbReference>
<accession>A0ABP3D0Y7</accession>
<sequence length="169" mass="19039">MTNNNDENVFITLREPTAEDGSSVFELIAACPPLDTNSMYCNLLQSSHFSQTSVAAEMNETLVGFISGYVLPKKPDTLFIWQVAVGEKARGQGLASRMLRHILIREQCKNVKFIETTITPDNRASWALFESLANKLDAELNRSVMFDRQQHFAGQHETEMLVRVGPFEL</sequence>
<evidence type="ECO:0000313" key="10">
    <source>
        <dbReference type="EMBL" id="GAA0220475.1"/>
    </source>
</evidence>
<evidence type="ECO:0000256" key="7">
    <source>
        <dbReference type="ARBA" id="ARBA00048924"/>
    </source>
</evidence>
<comment type="pathway">
    <text evidence="1 8">Amine and polyamine biosynthesis; ectoine biosynthesis; L-ectoine from L-aspartate 4-semialdehyde: step 2/3.</text>
</comment>
<dbReference type="CDD" id="cd04301">
    <property type="entry name" value="NAT_SF"/>
    <property type="match status" value="1"/>
</dbReference>
<gene>
    <name evidence="8 10" type="primary">ectA</name>
    <name evidence="10" type="ORF">GCM10008964_10020</name>
</gene>
<evidence type="ECO:0000313" key="11">
    <source>
        <dbReference type="Proteomes" id="UP001501476"/>
    </source>
</evidence>
<evidence type="ECO:0000256" key="4">
    <source>
        <dbReference type="ARBA" id="ARBA00017935"/>
    </source>
</evidence>
<evidence type="ECO:0000256" key="1">
    <source>
        <dbReference type="ARBA" id="ARBA00004978"/>
    </source>
</evidence>
<comment type="function">
    <text evidence="8">Catalyzes the acetylation of L-2,4-diaminobutyrate (DABA) to gamma-N-acetyl-alpha,gamma-diaminobutyric acid (ADABA) with acetyl coenzyme A.</text>
</comment>
<evidence type="ECO:0000256" key="5">
    <source>
        <dbReference type="ARBA" id="ARBA00022679"/>
    </source>
</evidence>
<dbReference type="InterPro" id="IPR012772">
    <property type="entry name" value="Ectoine_EctA"/>
</dbReference>
<dbReference type="EC" id="2.3.1.178" evidence="3 8"/>
<keyword evidence="5 8" id="KW-0808">Transferase</keyword>
<evidence type="ECO:0000256" key="3">
    <source>
        <dbReference type="ARBA" id="ARBA00012355"/>
    </source>
</evidence>
<comment type="caution">
    <text evidence="10">The sequence shown here is derived from an EMBL/GenBank/DDBJ whole genome shotgun (WGS) entry which is preliminary data.</text>
</comment>
<feature type="domain" description="N-acetyltransferase" evidence="9">
    <location>
        <begin position="11"/>
        <end position="169"/>
    </location>
</feature>
<comment type="catalytic activity">
    <reaction evidence="7 8">
        <text>L-2,4-diaminobutanoate + acetyl-CoA = (2S)-4-acetamido-2-aminobutanoate + CoA + H(+)</text>
        <dbReference type="Rhea" id="RHEA:16901"/>
        <dbReference type="ChEBI" id="CHEBI:15378"/>
        <dbReference type="ChEBI" id="CHEBI:57287"/>
        <dbReference type="ChEBI" id="CHEBI:57288"/>
        <dbReference type="ChEBI" id="CHEBI:58761"/>
        <dbReference type="ChEBI" id="CHEBI:58929"/>
        <dbReference type="EC" id="2.3.1.178"/>
    </reaction>
</comment>